<evidence type="ECO:0000259" key="2">
    <source>
        <dbReference type="Pfam" id="PF10328"/>
    </source>
</evidence>
<keyword evidence="1" id="KW-0812">Transmembrane</keyword>
<evidence type="ECO:0000256" key="1">
    <source>
        <dbReference type="SAM" id="Phobius"/>
    </source>
</evidence>
<protein>
    <submittedName>
        <fullName evidence="4">7TM_GPCR_Srx domain-containing protein</fullName>
    </submittedName>
</protein>
<feature type="transmembrane region" description="Helical" evidence="1">
    <location>
        <begin position="63"/>
        <end position="80"/>
    </location>
</feature>
<sequence>MTSSQATGEAILCTIFALYFSPMVFFVKNTKYFVLAAWALGIIPSSFLYTIPDCDLQYFDEYWAFHFTSTADCSFIAFYIDFYKDVSIVVLICILDCIAVISVRIHLAETPEIQVFNTDFFRLYFKEQFLS</sequence>
<feature type="transmembrane region" description="Helical" evidence="1">
    <location>
        <begin position="32"/>
        <end position="51"/>
    </location>
</feature>
<evidence type="ECO:0000313" key="4">
    <source>
        <dbReference type="WBParaSite" id="Hba_01292"/>
    </source>
</evidence>
<organism evidence="3 4">
    <name type="scientific">Heterorhabditis bacteriophora</name>
    <name type="common">Entomopathogenic nematode worm</name>
    <dbReference type="NCBI Taxonomy" id="37862"/>
    <lineage>
        <taxon>Eukaryota</taxon>
        <taxon>Metazoa</taxon>
        <taxon>Ecdysozoa</taxon>
        <taxon>Nematoda</taxon>
        <taxon>Chromadorea</taxon>
        <taxon>Rhabditida</taxon>
        <taxon>Rhabditina</taxon>
        <taxon>Rhabditomorpha</taxon>
        <taxon>Strongyloidea</taxon>
        <taxon>Heterorhabditidae</taxon>
        <taxon>Heterorhabditis</taxon>
    </lineage>
</organism>
<name>A0A1I7W9F4_HETBA</name>
<accession>A0A1I7W9F4</accession>
<dbReference type="WBParaSite" id="Hba_01292">
    <property type="protein sequence ID" value="Hba_01292"/>
    <property type="gene ID" value="Hba_01292"/>
</dbReference>
<reference evidence="4" key="1">
    <citation type="submission" date="2016-11" db="UniProtKB">
        <authorList>
            <consortium name="WormBaseParasite"/>
        </authorList>
    </citation>
    <scope>IDENTIFICATION</scope>
</reference>
<dbReference type="AlphaFoldDB" id="A0A1I7W9F4"/>
<feature type="transmembrane region" description="Helical" evidence="1">
    <location>
        <begin position="6"/>
        <end position="25"/>
    </location>
</feature>
<dbReference type="PANTHER" id="PTHR23017:SF44">
    <property type="entry name" value="G-PROTEIN COUPLED RECEPTORS FAMILY 1 PROFILE DOMAIN-CONTAINING PROTEIN"/>
    <property type="match status" value="1"/>
</dbReference>
<dbReference type="InterPro" id="IPR019430">
    <property type="entry name" value="7TM_GPCR_serpentine_rcpt_Srx"/>
</dbReference>
<dbReference type="Pfam" id="PF10328">
    <property type="entry name" value="7TM_GPCR_Srx"/>
    <property type="match status" value="1"/>
</dbReference>
<keyword evidence="1" id="KW-1133">Transmembrane helix</keyword>
<proteinExistence type="predicted"/>
<evidence type="ECO:0000313" key="3">
    <source>
        <dbReference type="Proteomes" id="UP000095283"/>
    </source>
</evidence>
<keyword evidence="3" id="KW-1185">Reference proteome</keyword>
<keyword evidence="1" id="KW-0472">Membrane</keyword>
<feature type="domain" description="7TM GPCR serpentine receptor class x (Srx)" evidence="2">
    <location>
        <begin position="25"/>
        <end position="107"/>
    </location>
</feature>
<dbReference type="PANTHER" id="PTHR23017">
    <property type="entry name" value="SERPENTINE RECEPTOR, CLASS X"/>
    <property type="match status" value="1"/>
</dbReference>
<feature type="transmembrane region" description="Helical" evidence="1">
    <location>
        <begin position="87"/>
        <end position="107"/>
    </location>
</feature>
<dbReference type="Proteomes" id="UP000095283">
    <property type="component" value="Unplaced"/>
</dbReference>